<dbReference type="EMBL" id="JABBWE010000010">
    <property type="protein sequence ID" value="KAG1799706.1"/>
    <property type="molecule type" value="Genomic_DNA"/>
</dbReference>
<dbReference type="GO" id="GO:0005829">
    <property type="term" value="C:cytosol"/>
    <property type="evidence" value="ECO:0007669"/>
    <property type="project" value="TreeGrafter"/>
</dbReference>
<comment type="caution">
    <text evidence="3">The sequence shown here is derived from an EMBL/GenBank/DDBJ whole genome shotgun (WGS) entry which is preliminary data.</text>
</comment>
<feature type="compositionally biased region" description="Basic and acidic residues" evidence="1">
    <location>
        <begin position="716"/>
        <end position="728"/>
    </location>
</feature>
<dbReference type="SUPFAM" id="SSF53474">
    <property type="entry name" value="alpha/beta-Hydrolases"/>
    <property type="match status" value="1"/>
</dbReference>
<evidence type="ECO:0000313" key="4">
    <source>
        <dbReference type="Proteomes" id="UP000719766"/>
    </source>
</evidence>
<dbReference type="GO" id="GO:0004771">
    <property type="term" value="F:sterol ester esterase activity"/>
    <property type="evidence" value="ECO:0007669"/>
    <property type="project" value="TreeGrafter"/>
</dbReference>
<reference evidence="3" key="1">
    <citation type="journal article" date="2020" name="New Phytol.">
        <title>Comparative genomics reveals dynamic genome evolution in host specialist ectomycorrhizal fungi.</title>
        <authorList>
            <person name="Lofgren L.A."/>
            <person name="Nguyen N.H."/>
            <person name="Vilgalys R."/>
            <person name="Ruytinx J."/>
            <person name="Liao H.L."/>
            <person name="Branco S."/>
            <person name="Kuo A."/>
            <person name="LaButti K."/>
            <person name="Lipzen A."/>
            <person name="Andreopoulos W."/>
            <person name="Pangilinan J."/>
            <person name="Riley R."/>
            <person name="Hundley H."/>
            <person name="Na H."/>
            <person name="Barry K."/>
            <person name="Grigoriev I.V."/>
            <person name="Stajich J.E."/>
            <person name="Kennedy P.G."/>
        </authorList>
    </citation>
    <scope>NUCLEOTIDE SEQUENCE</scope>
    <source>
        <strain evidence="3">S12</strain>
    </source>
</reference>
<feature type="domain" description="Alpha/beta hydrolase fold-3" evidence="2">
    <location>
        <begin position="213"/>
        <end position="337"/>
    </location>
</feature>
<feature type="compositionally biased region" description="Basic and acidic residues" evidence="1">
    <location>
        <begin position="441"/>
        <end position="456"/>
    </location>
</feature>
<feature type="compositionally biased region" description="Polar residues" evidence="1">
    <location>
        <begin position="829"/>
        <end position="839"/>
    </location>
</feature>
<dbReference type="Pfam" id="PF07859">
    <property type="entry name" value="Abhydrolase_3"/>
    <property type="match status" value="2"/>
</dbReference>
<feature type="compositionally biased region" description="Polar residues" evidence="1">
    <location>
        <begin position="742"/>
        <end position="753"/>
    </location>
</feature>
<dbReference type="OrthoDB" id="5570009at2759"/>
<dbReference type="PANTHER" id="PTHR23025:SF3">
    <property type="entry name" value="HORMONE-SENSITIVE LIPASE"/>
    <property type="match status" value="1"/>
</dbReference>
<dbReference type="GO" id="GO:0004806">
    <property type="term" value="F:triacylglycerol lipase activity"/>
    <property type="evidence" value="ECO:0007669"/>
    <property type="project" value="TreeGrafter"/>
</dbReference>
<evidence type="ECO:0000259" key="2">
    <source>
        <dbReference type="Pfam" id="PF07859"/>
    </source>
</evidence>
<evidence type="ECO:0000313" key="3">
    <source>
        <dbReference type="EMBL" id="KAG1799706.1"/>
    </source>
</evidence>
<feature type="region of interest" description="Disordered" evidence="1">
    <location>
        <begin position="508"/>
        <end position="528"/>
    </location>
</feature>
<dbReference type="AlphaFoldDB" id="A0A9P7J2V3"/>
<dbReference type="Gene3D" id="3.40.50.1820">
    <property type="entry name" value="alpha/beta hydrolase"/>
    <property type="match status" value="2"/>
</dbReference>
<dbReference type="InterPro" id="IPR013094">
    <property type="entry name" value="AB_hydrolase_3"/>
</dbReference>
<keyword evidence="3" id="KW-0378">Hydrolase</keyword>
<evidence type="ECO:0000256" key="1">
    <source>
        <dbReference type="SAM" id="MobiDB-lite"/>
    </source>
</evidence>
<dbReference type="Proteomes" id="UP000719766">
    <property type="component" value="Unassembled WGS sequence"/>
</dbReference>
<name>A0A9P7J2V3_9AGAM</name>
<dbReference type="GeneID" id="64595961"/>
<feature type="region of interest" description="Disordered" evidence="1">
    <location>
        <begin position="416"/>
        <end position="476"/>
    </location>
</feature>
<dbReference type="InterPro" id="IPR029058">
    <property type="entry name" value="AB_hydrolase_fold"/>
</dbReference>
<feature type="region of interest" description="Disordered" evidence="1">
    <location>
        <begin position="823"/>
        <end position="850"/>
    </location>
</feature>
<gene>
    <name evidence="3" type="ORF">HD556DRAFT_1344321</name>
</gene>
<feature type="compositionally biased region" description="Basic residues" evidence="1">
    <location>
        <begin position="419"/>
        <end position="432"/>
    </location>
</feature>
<keyword evidence="4" id="KW-1185">Reference proteome</keyword>
<protein>
    <submittedName>
        <fullName evidence="3">Alpha/Beta hydrolase protein</fullName>
    </submittedName>
</protein>
<dbReference type="GO" id="GO:0019433">
    <property type="term" value="P:triglyceride catabolic process"/>
    <property type="evidence" value="ECO:0007669"/>
    <property type="project" value="TreeGrafter"/>
</dbReference>
<feature type="domain" description="Alpha/beta hydrolase fold-3" evidence="2">
    <location>
        <begin position="543"/>
        <end position="622"/>
    </location>
</feature>
<organism evidence="3 4">
    <name type="scientific">Suillus plorans</name>
    <dbReference type="NCBI Taxonomy" id="116603"/>
    <lineage>
        <taxon>Eukaryota</taxon>
        <taxon>Fungi</taxon>
        <taxon>Dikarya</taxon>
        <taxon>Basidiomycota</taxon>
        <taxon>Agaricomycotina</taxon>
        <taxon>Agaricomycetes</taxon>
        <taxon>Agaricomycetidae</taxon>
        <taxon>Boletales</taxon>
        <taxon>Suillineae</taxon>
        <taxon>Suillaceae</taxon>
        <taxon>Suillus</taxon>
    </lineage>
</organism>
<accession>A0A9P7J2V3</accession>
<dbReference type="RefSeq" id="XP_041163929.1">
    <property type="nucleotide sequence ID" value="XM_041302197.1"/>
</dbReference>
<sequence>MIDYLLGRPSPSWKRTQVFLVIIFWIWRLVYGSPNAPRFLWLRRANRRLQRFSPWQIIVSTLTAVYAARNLDKITGFGAPEPLARLYSPSYYRATWIAIGLDAGFATAMSIRPKWLKDFCSILFSIYYIIYANEADEKIRRHRAVPTVEMLRTTWEKTTNPYLRLIALTPQMSLCKKFLLPRPITSTYDRPLKVHVYFAPPAVQLQQATDLILDFPGGGFVAMTPEHHDERLRSWALRTGKPVLSVEYGKAPEYPYPFAIDECFDVYRVISMSAGRCIDMSGKKLNIILTGDSAGATLVVGVMTKILQHNAALPASTAPLPAPVALVLSYAALDFNFTSWMSPENLQVLRSEQSSGNLPGIHELASQKDHLQHVSPLSMVGDRKHGSGRRKLHRRRSWKDALLDFTGVDADAVRSKPVPARHHSTLGMKKKSSVVSFGTRAGRDSARSNPLRHDDSGFWAGSESDEDEPVREEDRALEDRVRYVYPECVSSGDGAHLHQRLEKQQEKLSAAVAEADSKASSTKGEDKKRELIGTRLTMTSRTGYFQDRIIPPSMMRAMAILYIGPHHNPDFATDYFISPILTPAKLLAQFPPLLMQCGEKDPFVDDTVIFAGRVREAKRARKIELELALSGKSARFGETLQMSSAHLESSEDLERLRKEREQLAKETEDDWVQMVLFSDWSHGYLQMMSLMSEARAVVEDLADWMEDAFVRYGGKEKGSPCGRVEVKPVDNGGTKKIRSRRNSPQSSSGTSKRVNGDVHADGSPSPFTSETETDDSGITFVARKRLTMTQGSSVGSTPLMNSRRGSGELVESVLEAQKFGQLRRGDVDTASSTTPQSGTPRGGNGKIGQRITESELLRRRRLLDAHIFEGPHSLRL</sequence>
<feature type="region of interest" description="Disordered" evidence="1">
    <location>
        <begin position="716"/>
        <end position="776"/>
    </location>
</feature>
<dbReference type="PANTHER" id="PTHR23025">
    <property type="entry name" value="TRIACYLGLYCEROL LIPASE"/>
    <property type="match status" value="1"/>
</dbReference>
<proteinExistence type="predicted"/>